<feature type="domain" description="Shedu protein SduA C-terminal" evidence="1">
    <location>
        <begin position="217"/>
        <end position="381"/>
    </location>
</feature>
<keyword evidence="3" id="KW-1185">Reference proteome</keyword>
<name>A0ABU1Y6Q9_9FLAO</name>
<dbReference type="Proteomes" id="UP001269081">
    <property type="component" value="Unassembled WGS sequence"/>
</dbReference>
<dbReference type="InterPro" id="IPR025359">
    <property type="entry name" value="SduA_C"/>
</dbReference>
<protein>
    <recommendedName>
        <fullName evidence="1">Shedu protein SduA C-terminal domain-containing protein</fullName>
    </recommendedName>
</protein>
<evidence type="ECO:0000259" key="1">
    <source>
        <dbReference type="Pfam" id="PF14082"/>
    </source>
</evidence>
<dbReference type="RefSeq" id="WP_310280509.1">
    <property type="nucleotide sequence ID" value="NZ_JAVDWQ010000005.1"/>
</dbReference>
<dbReference type="EMBL" id="JAVDWQ010000005">
    <property type="protein sequence ID" value="MDR7209917.1"/>
    <property type="molecule type" value="Genomic_DNA"/>
</dbReference>
<accession>A0ABU1Y6Q9</accession>
<comment type="caution">
    <text evidence="2">The sequence shown here is derived from an EMBL/GenBank/DDBJ whole genome shotgun (WGS) entry which is preliminary data.</text>
</comment>
<sequence length="394" mass="47130">MINIEKDKKRLILRYHSDFQPTAWLDRLLKTDKKFTLAGVFHLDKSKFHKKIDDEFDEPDFLFVIGNLIGKYYKIDKSVFGVKNDFYFYQNLNMTESVFVVKSKISLLYQIDLLLKDDLYIGGAEIKNLPYTDFINLIKIFPTTHEIKLYRQAKVTSILKNYFKDVYDKELAYNNYLNKKIPLIESKIRKTFKESEIIKYETLVERLETMLNNEINYTENQWQSEIIQIILLLFPKYIAVFKEVHFLDIYSNKNRRLDYGLIDFMGNLDIVEIKIPFEKSIVSDVTYRDNHIPNRDLSGTIMQIEKYIFYLNKSGKEIENKLTKKYKNELPDNLEIKITNPNAIIIMGRDNKMDENQLHDFEIIKRKYKNVIDIFTYDDLLRRLKMIISQLKKI</sequence>
<proteinExistence type="predicted"/>
<evidence type="ECO:0000313" key="3">
    <source>
        <dbReference type="Proteomes" id="UP001269081"/>
    </source>
</evidence>
<reference evidence="2 3" key="1">
    <citation type="submission" date="2023-07" db="EMBL/GenBank/DDBJ databases">
        <title>Sorghum-associated microbial communities from plants grown in Nebraska, USA.</title>
        <authorList>
            <person name="Schachtman D."/>
        </authorList>
    </citation>
    <scope>NUCLEOTIDE SEQUENCE [LARGE SCALE GENOMIC DNA]</scope>
    <source>
        <strain evidence="2 3">4129</strain>
    </source>
</reference>
<gene>
    <name evidence="2" type="ORF">J2W48_001856</name>
</gene>
<evidence type="ECO:0000313" key="2">
    <source>
        <dbReference type="EMBL" id="MDR7209917.1"/>
    </source>
</evidence>
<organism evidence="2 3">
    <name type="scientific">Flavobacterium piscis</name>
    <dbReference type="NCBI Taxonomy" id="1114874"/>
    <lineage>
        <taxon>Bacteria</taxon>
        <taxon>Pseudomonadati</taxon>
        <taxon>Bacteroidota</taxon>
        <taxon>Flavobacteriia</taxon>
        <taxon>Flavobacteriales</taxon>
        <taxon>Flavobacteriaceae</taxon>
        <taxon>Flavobacterium</taxon>
    </lineage>
</organism>
<dbReference type="Pfam" id="PF14082">
    <property type="entry name" value="SduA_C"/>
    <property type="match status" value="1"/>
</dbReference>